<protein>
    <submittedName>
        <fullName evidence="1">Uncharacterized protein</fullName>
    </submittedName>
</protein>
<gene>
    <name evidence="1" type="ORF">LOC62_05G007709</name>
</gene>
<proteinExistence type="predicted"/>
<dbReference type="Proteomes" id="UP000827549">
    <property type="component" value="Chromosome 5"/>
</dbReference>
<evidence type="ECO:0000313" key="1">
    <source>
        <dbReference type="EMBL" id="WOO84189.1"/>
    </source>
</evidence>
<dbReference type="RefSeq" id="XP_062630215.1">
    <property type="nucleotide sequence ID" value="XM_062774231.1"/>
</dbReference>
<evidence type="ECO:0000313" key="2">
    <source>
        <dbReference type="Proteomes" id="UP000827549"/>
    </source>
</evidence>
<organism evidence="1 2">
    <name type="scientific">Vanrija pseudolonga</name>
    <dbReference type="NCBI Taxonomy" id="143232"/>
    <lineage>
        <taxon>Eukaryota</taxon>
        <taxon>Fungi</taxon>
        <taxon>Dikarya</taxon>
        <taxon>Basidiomycota</taxon>
        <taxon>Agaricomycotina</taxon>
        <taxon>Tremellomycetes</taxon>
        <taxon>Trichosporonales</taxon>
        <taxon>Trichosporonaceae</taxon>
        <taxon>Vanrija</taxon>
    </lineage>
</organism>
<reference evidence="1" key="1">
    <citation type="submission" date="2023-10" db="EMBL/GenBank/DDBJ databases">
        <authorList>
            <person name="Noh H."/>
        </authorList>
    </citation>
    <scope>NUCLEOTIDE SEQUENCE</scope>
    <source>
        <strain evidence="1">DUCC4014</strain>
    </source>
</reference>
<name>A0AAF0YHR9_9TREE</name>
<sequence>MPEAGTRDATYRGGVRVGVLGNDAARHSTRTMPAANSLPAPKNAAGLLAALNPKHALSTSDAAAIIRAYAEHKLRRRRPSTLAQLTHKLDVLEPRTCPSHKPAFAAVRAELHLPAWTAVCTTKKRQVMGIAAPELAYVSYVGGATEHETARQEWVELSFDSSEED</sequence>
<dbReference type="GeneID" id="87810881"/>
<dbReference type="AlphaFoldDB" id="A0AAF0YHR9"/>
<keyword evidence="2" id="KW-1185">Reference proteome</keyword>
<dbReference type="EMBL" id="CP086718">
    <property type="protein sequence ID" value="WOO84189.1"/>
    <property type="molecule type" value="Genomic_DNA"/>
</dbReference>
<accession>A0AAF0YHR9</accession>